<evidence type="ECO:0000313" key="1">
    <source>
        <dbReference type="EMBL" id="SHE56449.1"/>
    </source>
</evidence>
<reference evidence="1 2" key="1">
    <citation type="submission" date="2016-11" db="EMBL/GenBank/DDBJ databases">
        <authorList>
            <person name="Jaros S."/>
            <person name="Januszkiewicz K."/>
            <person name="Wedrychowicz H."/>
        </authorList>
    </citation>
    <scope>NUCLEOTIDE SEQUENCE [LARGE SCALE GENOMIC DNA]</scope>
    <source>
        <strain evidence="1 2">DSM 10502</strain>
    </source>
</reference>
<evidence type="ECO:0000313" key="2">
    <source>
        <dbReference type="Proteomes" id="UP000184404"/>
    </source>
</evidence>
<sequence>MPNFASNTLRLIGEHDLLQAVTEKVKGKPPYAFDFNKIIPMPKELEGTFSPMEIEHALAFYCLREKIQLPEVKGLFLLRDKNIRELARLFPEESAEETYKAGKRWYELWKRFGYVSWYTWACDNWGTKWNALDSDGPTWESDNAVMYTFDTAWSAPLPVITKLSYQNPDITFELEVIYEGGEPADRFIIERGNMTDRQEGKRILTDAKSGKVYEDYCDIPEDADIDESYEWEDSSTFDLSNYLHGMAGETHGAAY</sequence>
<dbReference type="OrthoDB" id="7992117at2"/>
<dbReference type="RefSeq" id="WP_072934783.1">
    <property type="nucleotide sequence ID" value="NZ_FQUG01000003.1"/>
</dbReference>
<name>A0A1M4UIC4_9FIRM</name>
<dbReference type="EMBL" id="FQUG01000003">
    <property type="protein sequence ID" value="SHE56449.1"/>
    <property type="molecule type" value="Genomic_DNA"/>
</dbReference>
<dbReference type="AlphaFoldDB" id="A0A1M4UIC4"/>
<protein>
    <submittedName>
        <fullName evidence="1">Uncharacterized protein</fullName>
    </submittedName>
</protein>
<keyword evidence="2" id="KW-1185">Reference proteome</keyword>
<dbReference type="Proteomes" id="UP000184404">
    <property type="component" value="Unassembled WGS sequence"/>
</dbReference>
<proteinExistence type="predicted"/>
<gene>
    <name evidence="1" type="ORF">SAMN02745190_00671</name>
</gene>
<organism evidence="1 2">
    <name type="scientific">Schwartzia succinivorans DSM 10502</name>
    <dbReference type="NCBI Taxonomy" id="1123243"/>
    <lineage>
        <taxon>Bacteria</taxon>
        <taxon>Bacillati</taxon>
        <taxon>Bacillota</taxon>
        <taxon>Negativicutes</taxon>
        <taxon>Selenomonadales</taxon>
        <taxon>Selenomonadaceae</taxon>
        <taxon>Schwartzia</taxon>
    </lineage>
</organism>
<dbReference type="STRING" id="1123243.SAMN02745190_00671"/>
<accession>A0A1M4UIC4</accession>